<gene>
    <name evidence="2" type="ORF">FCH32_11390</name>
</gene>
<dbReference type="SUPFAM" id="SSF56973">
    <property type="entry name" value="Aerolisin/ETX pore-forming domain"/>
    <property type="match status" value="1"/>
</dbReference>
<feature type="chain" id="PRO_5044798263" evidence="1">
    <location>
        <begin position="23"/>
        <end position="400"/>
    </location>
</feature>
<accession>A0ABD6M2H0</accession>
<dbReference type="GeneID" id="66274928"/>
<evidence type="ECO:0000256" key="1">
    <source>
        <dbReference type="SAM" id="SignalP"/>
    </source>
</evidence>
<evidence type="ECO:0000313" key="2">
    <source>
        <dbReference type="EMBL" id="NTZ50901.1"/>
    </source>
</evidence>
<dbReference type="RefSeq" id="WP_135953055.1">
    <property type="nucleotide sequence ID" value="NZ_QVEK01000006.1"/>
</dbReference>
<keyword evidence="3" id="KW-1185">Reference proteome</keyword>
<dbReference type="AlphaFoldDB" id="A0ABD6M2H0"/>
<sequence>MQAELRTFPFLIVLAVPCFAIADTDPITAINQAFINAKVEITRQRMVEHYERTCSWSGEPEPDRCHMEKVLKPENYKEVATVKSAAVVIVNNFKFLESKQVALPSTVLINAYSYKNCGPQTVTASANLSVSGAKGWSITKTHSVSSSTQVGMSQTFTGKTPFGGSSTTFSISKTFGLSDTTSNGETYSETVSQGNSVSVTAMKGESGYVQLIAYQVGLDIPFKADVVLDGDLSSNVDGKKKASEFLSQEQRTVPFEGVLHLTGVTNAIVNNYDTSPAKCDDGNKVFYEDQYNTNVPADIYRKPKFKDGAKKIRGGKSQVSLLSSDEDGPVIGAPDGISYTVISSSQAVIPSAACGYNDLSIANNANYTIEERRYEQHNKGVLVASWNERVEIFNGCASGP</sequence>
<organism evidence="2 3">
    <name type="scientific">Citrobacter gillenii</name>
    <dbReference type="NCBI Taxonomy" id="67828"/>
    <lineage>
        <taxon>Bacteria</taxon>
        <taxon>Pseudomonadati</taxon>
        <taxon>Pseudomonadota</taxon>
        <taxon>Gammaproteobacteria</taxon>
        <taxon>Enterobacterales</taxon>
        <taxon>Enterobacteriaceae</taxon>
        <taxon>Citrobacter</taxon>
        <taxon>Citrobacter freundii complex</taxon>
    </lineage>
</organism>
<feature type="signal peptide" evidence="1">
    <location>
        <begin position="1"/>
        <end position="22"/>
    </location>
</feature>
<name>A0ABD6M2H0_9ENTR</name>
<reference evidence="2 3" key="1">
    <citation type="submission" date="2019-05" db="EMBL/GenBank/DDBJ databases">
        <title>Draft genomes of bacterial isolates retrieved from different Forrest soils.</title>
        <authorList>
            <person name="Soares-Castro P."/>
            <person name="Santos P.M."/>
        </authorList>
    </citation>
    <scope>NUCLEOTIDE SEQUENCE [LARGE SCALE GENOMIC DNA]</scope>
    <source>
        <strain evidence="2 3">UMG736</strain>
    </source>
</reference>
<protein>
    <submittedName>
        <fullName evidence="2">Uncharacterized protein</fullName>
    </submittedName>
</protein>
<comment type="caution">
    <text evidence="2">The sequence shown here is derived from an EMBL/GenBank/DDBJ whole genome shotgun (WGS) entry which is preliminary data.</text>
</comment>
<dbReference type="Proteomes" id="UP000729009">
    <property type="component" value="Unassembled WGS sequence"/>
</dbReference>
<proteinExistence type="predicted"/>
<dbReference type="Gene3D" id="2.170.15.10">
    <property type="entry name" value="Proaerolysin, chain A, domain 3"/>
    <property type="match status" value="1"/>
</dbReference>
<dbReference type="EMBL" id="SUQN01000004">
    <property type="protein sequence ID" value="NTZ50901.1"/>
    <property type="molecule type" value="Genomic_DNA"/>
</dbReference>
<keyword evidence="1" id="KW-0732">Signal</keyword>
<evidence type="ECO:0000313" key="3">
    <source>
        <dbReference type="Proteomes" id="UP000729009"/>
    </source>
</evidence>